<proteinExistence type="predicted"/>
<dbReference type="AlphaFoldDB" id="A0A498D0E8"/>
<comment type="caution">
    <text evidence="2">The sequence shown here is derived from an EMBL/GenBank/DDBJ whole genome shotgun (WGS) entry which is preliminary data.</text>
</comment>
<dbReference type="Proteomes" id="UP000267166">
    <property type="component" value="Unassembled WGS sequence"/>
</dbReference>
<name>A0A498D0E8_9GAMM</name>
<organism evidence="2 3">
    <name type="scientific">Acinetobacter cumulans</name>
    <dbReference type="NCBI Taxonomy" id="2136182"/>
    <lineage>
        <taxon>Bacteria</taxon>
        <taxon>Pseudomonadati</taxon>
        <taxon>Pseudomonadota</taxon>
        <taxon>Gammaproteobacteria</taxon>
        <taxon>Moraxellales</taxon>
        <taxon>Moraxellaceae</taxon>
        <taxon>Acinetobacter</taxon>
    </lineage>
</organism>
<sequence>MLSAGFTVYANVNLTSTNCKFDSAKVLLQLLSGVFFLLLLQIPLLTVYEAVLKTSPSQPTFTHS</sequence>
<reference evidence="2 3" key="1">
    <citation type="submission" date="2018-09" db="EMBL/GenBank/DDBJ databases">
        <title>The draft genome of Acinetobacter sp. strains.</title>
        <authorList>
            <person name="Qin J."/>
            <person name="Feng Y."/>
            <person name="Zong Z."/>
        </authorList>
    </citation>
    <scope>NUCLEOTIDE SEQUENCE [LARGE SCALE GENOMIC DNA]</scope>
    <source>
        <strain evidence="2 3">WCHAc060003</strain>
    </source>
</reference>
<keyword evidence="1" id="KW-0472">Membrane</keyword>
<evidence type="ECO:0000313" key="3">
    <source>
        <dbReference type="Proteomes" id="UP000267166"/>
    </source>
</evidence>
<keyword evidence="1" id="KW-1133">Transmembrane helix</keyword>
<keyword evidence="1" id="KW-0812">Transmembrane</keyword>
<feature type="transmembrane region" description="Helical" evidence="1">
    <location>
        <begin position="26"/>
        <end position="48"/>
    </location>
</feature>
<evidence type="ECO:0000256" key="1">
    <source>
        <dbReference type="SAM" id="Phobius"/>
    </source>
</evidence>
<dbReference type="EMBL" id="RCHD01000057">
    <property type="protein sequence ID" value="RLL30443.1"/>
    <property type="molecule type" value="Genomic_DNA"/>
</dbReference>
<accession>A0A498D0E8</accession>
<gene>
    <name evidence="2" type="ORF">D9K80_16210</name>
</gene>
<protein>
    <submittedName>
        <fullName evidence="2">Uncharacterized protein</fullName>
    </submittedName>
</protein>
<evidence type="ECO:0000313" key="2">
    <source>
        <dbReference type="EMBL" id="RLL30443.1"/>
    </source>
</evidence>